<name>A0ABS1EYN9_9PROT</name>
<dbReference type="Gene3D" id="2.40.10.220">
    <property type="entry name" value="predicted glycosyltransferase like domains"/>
    <property type="match status" value="1"/>
</dbReference>
<dbReference type="EMBL" id="JAENHM010000007">
    <property type="protein sequence ID" value="MBK1836277.1"/>
    <property type="molecule type" value="Genomic_DNA"/>
</dbReference>
<gene>
    <name evidence="2" type="ORF">JHL17_02520</name>
</gene>
<evidence type="ECO:0000313" key="2">
    <source>
        <dbReference type="EMBL" id="MBK1836277.1"/>
    </source>
</evidence>
<keyword evidence="3" id="KW-1185">Reference proteome</keyword>
<protein>
    <submittedName>
        <fullName evidence="2">PilZ domain-containing protein</fullName>
    </submittedName>
</protein>
<evidence type="ECO:0000313" key="3">
    <source>
        <dbReference type="Proteomes" id="UP000652760"/>
    </source>
</evidence>
<evidence type="ECO:0000256" key="1">
    <source>
        <dbReference type="SAM" id="MobiDB-lite"/>
    </source>
</evidence>
<dbReference type="Proteomes" id="UP000652760">
    <property type="component" value="Unassembled WGS sequence"/>
</dbReference>
<dbReference type="RefSeq" id="WP_200190475.1">
    <property type="nucleotide sequence ID" value="NZ_JAENHM010000007.1"/>
</dbReference>
<feature type="compositionally biased region" description="Polar residues" evidence="1">
    <location>
        <begin position="66"/>
        <end position="76"/>
    </location>
</feature>
<accession>A0ABS1EYN9</accession>
<organism evidence="2 3">
    <name type="scientific">Azospirillum endophyticum</name>
    <dbReference type="NCBI Taxonomy" id="2800326"/>
    <lineage>
        <taxon>Bacteria</taxon>
        <taxon>Pseudomonadati</taxon>
        <taxon>Pseudomonadota</taxon>
        <taxon>Alphaproteobacteria</taxon>
        <taxon>Rhodospirillales</taxon>
        <taxon>Azospirillaceae</taxon>
        <taxon>Azospirillum</taxon>
    </lineage>
</organism>
<proteinExistence type="predicted"/>
<comment type="caution">
    <text evidence="2">The sequence shown here is derived from an EMBL/GenBank/DDBJ whole genome shotgun (WGS) entry which is preliminary data.</text>
</comment>
<reference evidence="3" key="1">
    <citation type="submission" date="2021-01" db="EMBL/GenBank/DDBJ databases">
        <title>Genome public.</title>
        <authorList>
            <person name="Liu C."/>
            <person name="Sun Q."/>
        </authorList>
    </citation>
    <scope>NUCLEOTIDE SEQUENCE [LARGE SCALE GENOMIC DNA]</scope>
    <source>
        <strain evidence="3">YIM B02556</strain>
    </source>
</reference>
<feature type="region of interest" description="Disordered" evidence="1">
    <location>
        <begin position="66"/>
        <end position="90"/>
    </location>
</feature>
<sequence>MVQRRNIEEALTRRAEMLLQRMERIIGSSNPERLDIDAGLLIDLLKSPDFPRLHKPAFQEAAKQLQRQSHEQTTGRLLNEAESGARVGDRAARDRLVAKAKEALTKAVKSGSAKDFRKEMEKRLLSVATMEIAPAPVRQKLRKRPAQAQPPNGVEKRHTIRYAEPVLTVAINQTEYRTIDWSTRGLLLNVGPASVPFLVGDLVRVEISCPNVEMRHRQQAKVARHDESKNSLALAFLDIDPVILAFLKAIE</sequence>